<organism evidence="1 2">
    <name type="scientific">Escherichia phage altidsur</name>
    <dbReference type="NCBI Taxonomy" id="2696381"/>
    <lineage>
        <taxon>Viruses</taxon>
        <taxon>Duplodnaviria</taxon>
        <taxon>Heunggongvirae</taxon>
        <taxon>Uroviricota</taxon>
        <taxon>Caudoviricetes</taxon>
        <taxon>Autographivirales</taxon>
        <taxon>Autoscriptoviridae</taxon>
        <taxon>Stentvirinae</taxon>
        <taxon>Bonnellvirus</taxon>
        <taxon>Bonnellvirus altidsur</taxon>
    </lineage>
</organism>
<accession>A0A6B9WNC7</accession>
<name>A0A6B9WNC7_9CAUD</name>
<evidence type="ECO:0000313" key="2">
    <source>
        <dbReference type="Proteomes" id="UP000464308"/>
    </source>
</evidence>
<reference evidence="2" key="1">
    <citation type="submission" date="2019-12" db="EMBL/GenBank/DDBJ databases">
        <authorList>
            <person name="Olsen N.S."/>
            <person name="Junco L.M.F."/>
            <person name="Kot W."/>
            <person name="Hansen L.H."/>
        </authorList>
    </citation>
    <scope>NUCLEOTIDE SEQUENCE [LARGE SCALE GENOMIC DNA]</scope>
</reference>
<gene>
    <name evidence="1" type="ORF">altidsur_21</name>
</gene>
<dbReference type="Proteomes" id="UP000464308">
    <property type="component" value="Segment"/>
</dbReference>
<dbReference type="EMBL" id="MN850568">
    <property type="protein sequence ID" value="QHR65288.1"/>
    <property type="molecule type" value="Genomic_DNA"/>
</dbReference>
<sequence>MARSILIRIIGHTAQPSHFSGAVRDTTIGKEYAALLVEAGEEIPDGWETDEQGIAFVDDVGDDCFAYSSAHLGHTIEIVE</sequence>
<proteinExistence type="predicted"/>
<protein>
    <submittedName>
        <fullName evidence="1">Uncharacterized protein</fullName>
    </submittedName>
</protein>
<keyword evidence="2" id="KW-1185">Reference proteome</keyword>
<evidence type="ECO:0000313" key="1">
    <source>
        <dbReference type="EMBL" id="QHR65288.1"/>
    </source>
</evidence>